<dbReference type="RefSeq" id="XP_003031123.1">
    <property type="nucleotide sequence ID" value="XM_003031077.1"/>
</dbReference>
<feature type="region of interest" description="Disordered" evidence="1">
    <location>
        <begin position="397"/>
        <end position="449"/>
    </location>
</feature>
<dbReference type="OrthoDB" id="3223099at2759"/>
<evidence type="ECO:0000313" key="4">
    <source>
        <dbReference type="Proteomes" id="UP000007431"/>
    </source>
</evidence>
<dbReference type="KEGG" id="scm:SCHCO_02627827"/>
<dbReference type="GeneID" id="9589228"/>
<protein>
    <submittedName>
        <fullName evidence="3">Expressed protein</fullName>
    </submittedName>
</protein>
<dbReference type="CDD" id="cd18186">
    <property type="entry name" value="BTB_POZ_ZBTB_KLHL-like"/>
    <property type="match status" value="1"/>
</dbReference>
<feature type="compositionally biased region" description="Low complexity" evidence="1">
    <location>
        <begin position="400"/>
        <end position="431"/>
    </location>
</feature>
<feature type="compositionally biased region" description="Low complexity" evidence="1">
    <location>
        <begin position="359"/>
        <end position="368"/>
    </location>
</feature>
<dbReference type="Gene3D" id="3.30.710.10">
    <property type="entry name" value="Potassium Channel Kv1.1, Chain A"/>
    <property type="match status" value="1"/>
</dbReference>
<keyword evidence="4" id="KW-1185">Reference proteome</keyword>
<organism evidence="4">
    <name type="scientific">Schizophyllum commune (strain H4-8 / FGSC 9210)</name>
    <name type="common">Split gill fungus</name>
    <dbReference type="NCBI Taxonomy" id="578458"/>
    <lineage>
        <taxon>Eukaryota</taxon>
        <taxon>Fungi</taxon>
        <taxon>Dikarya</taxon>
        <taxon>Basidiomycota</taxon>
        <taxon>Agaricomycotina</taxon>
        <taxon>Agaricomycetes</taxon>
        <taxon>Agaricomycetidae</taxon>
        <taxon>Agaricales</taxon>
        <taxon>Schizophyllaceae</taxon>
        <taxon>Schizophyllum</taxon>
    </lineage>
</organism>
<name>D8Q6E2_SCHCM</name>
<dbReference type="EMBL" id="GL377307">
    <property type="protein sequence ID" value="EFI96220.1"/>
    <property type="molecule type" value="Genomic_DNA"/>
</dbReference>
<dbReference type="AlphaFoldDB" id="D8Q6E2"/>
<dbReference type="Pfam" id="PF00651">
    <property type="entry name" value="BTB"/>
    <property type="match status" value="1"/>
</dbReference>
<gene>
    <name evidence="3" type="ORF">SCHCODRAFT_82587</name>
</gene>
<feature type="domain" description="BTB" evidence="2">
    <location>
        <begin position="48"/>
        <end position="116"/>
    </location>
</feature>
<sequence>MTVINPNRSAILPVGSQHPTTSAHPSSTIIIRRTGSRYLKTHVRYFLADGNLDIELDDGTLYRVHRHFFTQYSSAFAAEYLSSPASSSFVRLRSIEGRDFDRLLSLIYPSKLGELDISTADEWLSVLRLADRWSFVDLRQLAREKLDSIASATERAAVACELGLAGRADSARPGLPKVATVNTPERSGSSDRVDAADNLQRVPASIRVMPESNVEDASLTVEDASPDIGDRPAPLGATPMIEATYEPMALHTAPEPSRVTRELVSTIDFLHELPFCALEQPDDTEPAHSSNLSEAPARHRESIQDRLKRVLGKEPPKRVPSLWSSFRSSTSDFSDGAPSSSNAPAVRSEQDPAAESDNLDSCSSSSSLGTPKEPFLAEMTTKDASIYSGRNRVSNACQPAASSASDSSTSNSPQRVASSSSCVTSPFSPSPLDVQDHPPSSGELTGSRDEWKARYREELMADIVANTERMRHSMNRVKENASRWMDIFGRTTYSSAFYE</sequence>
<dbReference type="VEuPathDB" id="FungiDB:SCHCODRAFT_02627827"/>
<dbReference type="Proteomes" id="UP000007431">
    <property type="component" value="Unassembled WGS sequence"/>
</dbReference>
<reference evidence="3 4" key="1">
    <citation type="journal article" date="2010" name="Nat. Biotechnol.">
        <title>Genome sequence of the model mushroom Schizophyllum commune.</title>
        <authorList>
            <person name="Ohm R.A."/>
            <person name="de Jong J.F."/>
            <person name="Lugones L.G."/>
            <person name="Aerts A."/>
            <person name="Kothe E."/>
            <person name="Stajich J.E."/>
            <person name="de Vries R.P."/>
            <person name="Record E."/>
            <person name="Levasseur A."/>
            <person name="Baker S.E."/>
            <person name="Bartholomew K.A."/>
            <person name="Coutinho P.M."/>
            <person name="Erdmann S."/>
            <person name="Fowler T.J."/>
            <person name="Gathman A.C."/>
            <person name="Lombard V."/>
            <person name="Henrissat B."/>
            <person name="Knabe N."/>
            <person name="Kuees U."/>
            <person name="Lilly W.W."/>
            <person name="Lindquist E."/>
            <person name="Lucas S."/>
            <person name="Magnuson J.K."/>
            <person name="Piumi F."/>
            <person name="Raudaskoski M."/>
            <person name="Salamov A."/>
            <person name="Schmutz J."/>
            <person name="Schwarze F.W.M.R."/>
            <person name="vanKuyk P.A."/>
            <person name="Horton J.S."/>
            <person name="Grigoriev I.V."/>
            <person name="Woesten H.A.B."/>
        </authorList>
    </citation>
    <scope>NUCLEOTIDE SEQUENCE [LARGE SCALE GENOMIC DNA]</scope>
    <source>
        <strain evidence="4">H4-8 / FGSC 9210</strain>
    </source>
</reference>
<accession>D8Q6E2</accession>
<dbReference type="InterPro" id="IPR011333">
    <property type="entry name" value="SKP1/BTB/POZ_sf"/>
</dbReference>
<evidence type="ECO:0000313" key="3">
    <source>
        <dbReference type="EMBL" id="EFI96220.1"/>
    </source>
</evidence>
<feature type="compositionally biased region" description="Basic and acidic residues" evidence="1">
    <location>
        <begin position="296"/>
        <end position="317"/>
    </location>
</feature>
<proteinExistence type="predicted"/>
<feature type="compositionally biased region" description="Low complexity" evidence="1">
    <location>
        <begin position="321"/>
        <end position="335"/>
    </location>
</feature>
<dbReference type="InterPro" id="IPR000210">
    <property type="entry name" value="BTB/POZ_dom"/>
</dbReference>
<evidence type="ECO:0000259" key="2">
    <source>
        <dbReference type="PROSITE" id="PS50097"/>
    </source>
</evidence>
<dbReference type="HOGENOM" id="CLU_546471_0_0_1"/>
<dbReference type="PROSITE" id="PS50097">
    <property type="entry name" value="BTB"/>
    <property type="match status" value="1"/>
</dbReference>
<feature type="region of interest" description="Disordered" evidence="1">
    <location>
        <begin position="173"/>
        <end position="192"/>
    </location>
</feature>
<dbReference type="SUPFAM" id="SSF54695">
    <property type="entry name" value="POZ domain"/>
    <property type="match status" value="1"/>
</dbReference>
<feature type="region of interest" description="Disordered" evidence="1">
    <location>
        <begin position="280"/>
        <end position="376"/>
    </location>
</feature>
<dbReference type="InParanoid" id="D8Q6E2"/>
<evidence type="ECO:0000256" key="1">
    <source>
        <dbReference type="SAM" id="MobiDB-lite"/>
    </source>
</evidence>